<dbReference type="PANTHER" id="PTHR23345">
    <property type="entry name" value="VITELLOGENIN-RELATED"/>
    <property type="match status" value="1"/>
</dbReference>
<dbReference type="STRING" id="299467.A0A443SR83"/>
<dbReference type="OrthoDB" id="6374144at2759"/>
<proteinExistence type="predicted"/>
<gene>
    <name evidence="5" type="ORF">B4U80_13636</name>
</gene>
<evidence type="ECO:0000259" key="4">
    <source>
        <dbReference type="PROSITE" id="PS51211"/>
    </source>
</evidence>
<comment type="caution">
    <text evidence="5">The sequence shown here is derived from an EMBL/GenBank/DDBJ whole genome shotgun (WGS) entry which is preliminary data.</text>
</comment>
<dbReference type="Pfam" id="PF01347">
    <property type="entry name" value="Vitellogenin_N"/>
    <property type="match status" value="1"/>
</dbReference>
<evidence type="ECO:0000256" key="1">
    <source>
        <dbReference type="ARBA" id="ARBA00022729"/>
    </source>
</evidence>
<dbReference type="InterPro" id="IPR015819">
    <property type="entry name" value="Lipid_transp_b-sht_shell"/>
</dbReference>
<dbReference type="VEuPathDB" id="VectorBase:LDEU002002"/>
<name>A0A443SR83_9ACAR</name>
<dbReference type="PANTHER" id="PTHR23345:SF15">
    <property type="entry name" value="VITELLOGENIN 1-RELATED"/>
    <property type="match status" value="1"/>
</dbReference>
<dbReference type="SUPFAM" id="SSF56968">
    <property type="entry name" value="Lipovitellin-phosvitin complex, beta-sheet shell regions"/>
    <property type="match status" value="1"/>
</dbReference>
<dbReference type="InterPro" id="IPR050733">
    <property type="entry name" value="Vitellogenin/Apolipophorin"/>
</dbReference>
<dbReference type="Proteomes" id="UP000288716">
    <property type="component" value="Unassembled WGS sequence"/>
</dbReference>
<evidence type="ECO:0000256" key="3">
    <source>
        <dbReference type="PROSITE-ProRule" id="PRU00557"/>
    </source>
</evidence>
<keyword evidence="2" id="KW-0758">Storage protein</keyword>
<keyword evidence="3" id="KW-1015">Disulfide bond</keyword>
<sequence>MALQESRRSLFDVNVNGIKKRNKIINDLQREQLLFAFDDGLVTNVCPSVDESANAVNIKRAILSAIQSSKKEIDSNEAIKERDALGDCETIYTRLEDEKFNNSAVWKKKKMNSCSKRVKVNTFFTETSTLERFIERSVDVLRNEYECVQMFTNDEILENVECRETFGNSINYLLNNIVSLKLLNETLNLIEAPKIYTKTSLLVHNDHTSEYSKEPFGEKSSKLNKMEVLQLLKHFYEKLRHFVSINKNEVNKTFLNNVLMQISKFLGNQNKPMSMSQAKNILNSLLTELDLKLFDSNIEISTITGFPFLIESSITFKKSKNYLFSFTIGDVQLFWNLQLKTSIDGEDIILEELKSIDESLLRDKRSGGNYKSRTPKTYSRKSQTAPIEFEVTSTIDNEGMHVMTFEKLKTEVKFKFEPNDWDLVISNKDPGFESIMSFKDDNNATGFNLFTESENFLFDSLFFYCKENNTIKTGVRTIEHAFNLIIDKLDPKDFKVNIHFQRLLSSNIKHSLIFEYNEDETSNSRKSSVTYTEDSYDGQIYNYTSVATVPLQRNSDSDSCKSVLIETHDSLDCHSLGALYYSSLIEYEYIYSRICRNTHVEGLKAQSKLSEDNVYINIFELTSGEQKQVKFRNNFTAVWDNNGELTFLKNLITSDDSMYVNDTYLKMGREDFRVKGVDVTLKIPYINYLFEYYADIQKKRSNRLFPAFNQIFVVQNLAKNTKVTYKGRLKINKGYHFTANATLSAIQDEDAQSMNFATINLHSNDQTGAIEARLQAFELEANYSRRVENEIETIDMFTLFKQADPLGVIRRQSHVSENEEETNIDGIFLGIPFMLKEYSIDERSKISMFVKKTPTWVKGIGKYFKPIDCFGMPDQECISLKSTFDTKESTLKELYLNVILKSDDYSKINKSVNVMYMNEDRKTQTKRRFIVTNQKRSAKHAIFVNLDPKRKEVNFIFSDQRGLNYVMEDKSGFYDEFTNVYEHKLTMGTKLAPEIEIATHLILNSQLQTEHPNFALKWKMNYIYFDVPIVLNISICVPTEIDTVFNSTLIYSLDPNEQLFLEGVVKRTDVPYISSVKQMWNLRRQDNILNAWYEFESEFHKSTSKTFRIYQHLSWKDKNEYSYNNYTQEFSVSSNAVNMLSKFVDSHMYHTVLHFHAQQINENDLISVINMEVKNVSLRIESEYNLNKWEGICLRQTMSEEYRNKNSLRNFHANFCSGAKAKHLLEMNYTEATSFPAQHVLSLQVIMNNDTSNEPIYVASVKCDRAKIRNLLTFLLHFTQGMNLIEEHYKQDPQINKLYRVFYGIPAKVNEKVFFTIYAHFKGEMKLLRLENAFNV</sequence>
<evidence type="ECO:0000313" key="5">
    <source>
        <dbReference type="EMBL" id="RWS30038.1"/>
    </source>
</evidence>
<keyword evidence="1" id="KW-0732">Signal</keyword>
<dbReference type="PROSITE" id="PS51211">
    <property type="entry name" value="VITELLOGENIN"/>
    <property type="match status" value="1"/>
</dbReference>
<dbReference type="GO" id="GO:0005319">
    <property type="term" value="F:lipid transporter activity"/>
    <property type="evidence" value="ECO:0007669"/>
    <property type="project" value="InterPro"/>
</dbReference>
<evidence type="ECO:0000256" key="2">
    <source>
        <dbReference type="ARBA" id="ARBA00022761"/>
    </source>
</evidence>
<evidence type="ECO:0000313" key="6">
    <source>
        <dbReference type="Proteomes" id="UP000288716"/>
    </source>
</evidence>
<dbReference type="InterPro" id="IPR001747">
    <property type="entry name" value="Vitellogenin_N"/>
</dbReference>
<dbReference type="Gene3D" id="2.30.230.10">
    <property type="entry name" value="Lipovitellin, beta-sheet shell regions, chain A"/>
    <property type="match status" value="1"/>
</dbReference>
<dbReference type="InterPro" id="IPR015816">
    <property type="entry name" value="Vitellinogen_b-sht_N"/>
</dbReference>
<organism evidence="5 6">
    <name type="scientific">Leptotrombidium deliense</name>
    <dbReference type="NCBI Taxonomy" id="299467"/>
    <lineage>
        <taxon>Eukaryota</taxon>
        <taxon>Metazoa</taxon>
        <taxon>Ecdysozoa</taxon>
        <taxon>Arthropoda</taxon>
        <taxon>Chelicerata</taxon>
        <taxon>Arachnida</taxon>
        <taxon>Acari</taxon>
        <taxon>Acariformes</taxon>
        <taxon>Trombidiformes</taxon>
        <taxon>Prostigmata</taxon>
        <taxon>Anystina</taxon>
        <taxon>Parasitengona</taxon>
        <taxon>Trombiculoidea</taxon>
        <taxon>Trombiculidae</taxon>
        <taxon>Leptotrombidium</taxon>
    </lineage>
</organism>
<protein>
    <recommendedName>
        <fullName evidence="4">Vitellogenin domain-containing protein</fullName>
    </recommendedName>
</protein>
<accession>A0A443SR83</accession>
<feature type="domain" description="Vitellogenin" evidence="4">
    <location>
        <begin position="1"/>
        <end position="820"/>
    </location>
</feature>
<dbReference type="EMBL" id="NCKV01000668">
    <property type="protein sequence ID" value="RWS30038.1"/>
    <property type="molecule type" value="Genomic_DNA"/>
</dbReference>
<reference evidence="5 6" key="1">
    <citation type="journal article" date="2018" name="Gigascience">
        <title>Genomes of trombidid mites reveal novel predicted allergens and laterally-transferred genes associated with secondary metabolism.</title>
        <authorList>
            <person name="Dong X."/>
            <person name="Chaisiri K."/>
            <person name="Xia D."/>
            <person name="Armstrong S.D."/>
            <person name="Fang Y."/>
            <person name="Donnelly M.J."/>
            <person name="Kadowaki T."/>
            <person name="McGarry J.W."/>
            <person name="Darby A.C."/>
            <person name="Makepeace B.L."/>
        </authorList>
    </citation>
    <scope>NUCLEOTIDE SEQUENCE [LARGE SCALE GENOMIC DNA]</scope>
    <source>
        <strain evidence="5">UoL-UT</strain>
    </source>
</reference>
<comment type="caution">
    <text evidence="3">Lacks conserved residue(s) required for the propagation of feature annotation.</text>
</comment>
<feature type="disulfide bond" evidence="3">
    <location>
        <begin position="88"/>
        <end position="114"/>
    </location>
</feature>
<keyword evidence="6" id="KW-1185">Reference proteome</keyword>